<evidence type="ECO:0000313" key="1">
    <source>
        <dbReference type="EMBL" id="KAK4237485.1"/>
    </source>
</evidence>
<evidence type="ECO:0000313" key="2">
    <source>
        <dbReference type="Proteomes" id="UP001303760"/>
    </source>
</evidence>
<proteinExistence type="predicted"/>
<dbReference type="EMBL" id="MU860136">
    <property type="protein sequence ID" value="KAK4237485.1"/>
    <property type="molecule type" value="Genomic_DNA"/>
</dbReference>
<reference evidence="1" key="1">
    <citation type="journal article" date="2023" name="Mol. Phylogenet. Evol.">
        <title>Genome-scale phylogeny and comparative genomics of the fungal order Sordariales.</title>
        <authorList>
            <person name="Hensen N."/>
            <person name="Bonometti L."/>
            <person name="Westerberg I."/>
            <person name="Brannstrom I.O."/>
            <person name="Guillou S."/>
            <person name="Cros-Aarteil S."/>
            <person name="Calhoun S."/>
            <person name="Haridas S."/>
            <person name="Kuo A."/>
            <person name="Mondo S."/>
            <person name="Pangilinan J."/>
            <person name="Riley R."/>
            <person name="LaButti K."/>
            <person name="Andreopoulos B."/>
            <person name="Lipzen A."/>
            <person name="Chen C."/>
            <person name="Yan M."/>
            <person name="Daum C."/>
            <person name="Ng V."/>
            <person name="Clum A."/>
            <person name="Steindorff A."/>
            <person name="Ohm R.A."/>
            <person name="Martin F."/>
            <person name="Silar P."/>
            <person name="Natvig D.O."/>
            <person name="Lalanne C."/>
            <person name="Gautier V."/>
            <person name="Ament-Velasquez S.L."/>
            <person name="Kruys A."/>
            <person name="Hutchinson M.I."/>
            <person name="Powell A.J."/>
            <person name="Barry K."/>
            <person name="Miller A.N."/>
            <person name="Grigoriev I.V."/>
            <person name="Debuchy R."/>
            <person name="Gladieux P."/>
            <person name="Hiltunen Thoren M."/>
            <person name="Johannesson H."/>
        </authorList>
    </citation>
    <scope>NUCLEOTIDE SEQUENCE</scope>
    <source>
        <strain evidence="1">CBS 532.94</strain>
    </source>
</reference>
<name>A0AAN7HDH4_9PEZI</name>
<reference evidence="1" key="2">
    <citation type="submission" date="2023-05" db="EMBL/GenBank/DDBJ databases">
        <authorList>
            <consortium name="Lawrence Berkeley National Laboratory"/>
            <person name="Steindorff A."/>
            <person name="Hensen N."/>
            <person name="Bonometti L."/>
            <person name="Westerberg I."/>
            <person name="Brannstrom I.O."/>
            <person name="Guillou S."/>
            <person name="Cros-Aarteil S."/>
            <person name="Calhoun S."/>
            <person name="Haridas S."/>
            <person name="Kuo A."/>
            <person name="Mondo S."/>
            <person name="Pangilinan J."/>
            <person name="Riley R."/>
            <person name="Labutti K."/>
            <person name="Andreopoulos B."/>
            <person name="Lipzen A."/>
            <person name="Chen C."/>
            <person name="Yanf M."/>
            <person name="Daum C."/>
            <person name="Ng V."/>
            <person name="Clum A."/>
            <person name="Ohm R."/>
            <person name="Martin F."/>
            <person name="Silar P."/>
            <person name="Natvig D."/>
            <person name="Lalanne C."/>
            <person name="Gautier V."/>
            <person name="Ament-Velasquez S.L."/>
            <person name="Kruys A."/>
            <person name="Hutchinson M.I."/>
            <person name="Powell A.J."/>
            <person name="Barry K."/>
            <person name="Miller A.N."/>
            <person name="Grigoriev I.V."/>
            <person name="Debuchy R."/>
            <person name="Gladieux P."/>
            <person name="Thoren M.H."/>
            <person name="Johannesson H."/>
        </authorList>
    </citation>
    <scope>NUCLEOTIDE SEQUENCE</scope>
    <source>
        <strain evidence="1">CBS 532.94</strain>
    </source>
</reference>
<dbReference type="Proteomes" id="UP001303760">
    <property type="component" value="Unassembled WGS sequence"/>
</dbReference>
<protein>
    <submittedName>
        <fullName evidence="1">Uncharacterized protein</fullName>
    </submittedName>
</protein>
<sequence>MDGPPSVAIYWRAAEPAGEFNVIVISKANARAGCTNYLVSADEFLGKGLCKVHSLNATSYDVYVVGPPELPQPVFRDALGLL</sequence>
<keyword evidence="2" id="KW-1185">Reference proteome</keyword>
<dbReference type="AlphaFoldDB" id="A0AAN7HDH4"/>
<organism evidence="1 2">
    <name type="scientific">Achaetomium macrosporum</name>
    <dbReference type="NCBI Taxonomy" id="79813"/>
    <lineage>
        <taxon>Eukaryota</taxon>
        <taxon>Fungi</taxon>
        <taxon>Dikarya</taxon>
        <taxon>Ascomycota</taxon>
        <taxon>Pezizomycotina</taxon>
        <taxon>Sordariomycetes</taxon>
        <taxon>Sordariomycetidae</taxon>
        <taxon>Sordariales</taxon>
        <taxon>Chaetomiaceae</taxon>
        <taxon>Achaetomium</taxon>
    </lineage>
</organism>
<comment type="caution">
    <text evidence="1">The sequence shown here is derived from an EMBL/GenBank/DDBJ whole genome shotgun (WGS) entry which is preliminary data.</text>
</comment>
<gene>
    <name evidence="1" type="ORF">C8A03DRAFT_34555</name>
</gene>
<accession>A0AAN7HDH4</accession>